<dbReference type="RefSeq" id="WP_073018209.1">
    <property type="nucleotide sequence ID" value="NZ_FQWF01000004.1"/>
</dbReference>
<dbReference type="CDD" id="cd09019">
    <property type="entry name" value="galactose_mutarotase_like"/>
    <property type="match status" value="1"/>
</dbReference>
<dbReference type="InterPro" id="IPR014718">
    <property type="entry name" value="GH-type_carb-bd"/>
</dbReference>
<accession>A0A1M5IS84</accession>
<organism evidence="12 13">
    <name type="scientific">Flavobacterium micromati</name>
    <dbReference type="NCBI Taxonomy" id="229205"/>
    <lineage>
        <taxon>Bacteria</taxon>
        <taxon>Pseudomonadati</taxon>
        <taxon>Bacteroidota</taxon>
        <taxon>Flavobacteriia</taxon>
        <taxon>Flavobacteriales</taxon>
        <taxon>Flavobacteriaceae</taxon>
        <taxon>Flavobacterium</taxon>
    </lineage>
</organism>
<keyword evidence="13" id="KW-1185">Reference proteome</keyword>
<dbReference type="OrthoDB" id="9779408at2"/>
<comment type="similarity">
    <text evidence="3 8">Belongs to the aldose epimerase family.</text>
</comment>
<evidence type="ECO:0000313" key="13">
    <source>
        <dbReference type="Proteomes" id="UP000184020"/>
    </source>
</evidence>
<evidence type="ECO:0000256" key="6">
    <source>
        <dbReference type="ARBA" id="ARBA00023235"/>
    </source>
</evidence>
<reference evidence="13" key="1">
    <citation type="submission" date="2016-11" db="EMBL/GenBank/DDBJ databases">
        <authorList>
            <person name="Varghese N."/>
            <person name="Submissions S."/>
        </authorList>
    </citation>
    <scope>NUCLEOTIDE SEQUENCE [LARGE SCALE GENOMIC DNA]</scope>
    <source>
        <strain evidence="13">DSM 17659</strain>
    </source>
</reference>
<dbReference type="Pfam" id="PF01263">
    <property type="entry name" value="Aldose_epim"/>
    <property type="match status" value="1"/>
</dbReference>
<evidence type="ECO:0000313" key="12">
    <source>
        <dbReference type="EMBL" id="SHG31121.1"/>
    </source>
</evidence>
<dbReference type="GO" id="GO:0030246">
    <property type="term" value="F:carbohydrate binding"/>
    <property type="evidence" value="ECO:0007669"/>
    <property type="project" value="InterPro"/>
</dbReference>
<proteinExistence type="inferred from homology"/>
<keyword evidence="7 8" id="KW-0119">Carbohydrate metabolism</keyword>
<evidence type="ECO:0000256" key="7">
    <source>
        <dbReference type="ARBA" id="ARBA00023277"/>
    </source>
</evidence>
<evidence type="ECO:0000256" key="9">
    <source>
        <dbReference type="PIRSR" id="PIRSR005096-1"/>
    </source>
</evidence>
<feature type="binding site" evidence="10">
    <location>
        <position position="229"/>
    </location>
    <ligand>
        <name>beta-D-galactose</name>
        <dbReference type="ChEBI" id="CHEBI:27667"/>
    </ligand>
</feature>
<dbReference type="AlphaFoldDB" id="A0A1M5IS84"/>
<dbReference type="Proteomes" id="UP000184020">
    <property type="component" value="Unassembled WGS sequence"/>
</dbReference>
<dbReference type="UniPathway" id="UPA00242"/>
<comment type="pathway">
    <text evidence="2 8">Carbohydrate metabolism; hexose metabolism.</text>
</comment>
<evidence type="ECO:0000256" key="4">
    <source>
        <dbReference type="ARBA" id="ARBA00011245"/>
    </source>
</evidence>
<evidence type="ECO:0000256" key="11">
    <source>
        <dbReference type="PIRSR" id="PIRSR005096-3"/>
    </source>
</evidence>
<comment type="cofactor">
    <cofactor evidence="1">
        <name>Ca(2+)</name>
        <dbReference type="ChEBI" id="CHEBI:29108"/>
    </cofactor>
</comment>
<dbReference type="PANTHER" id="PTHR10091">
    <property type="entry name" value="ALDOSE-1-EPIMERASE"/>
    <property type="match status" value="1"/>
</dbReference>
<keyword evidence="5" id="KW-0106">Calcium</keyword>
<dbReference type="SUPFAM" id="SSF74650">
    <property type="entry name" value="Galactose mutarotase-like"/>
    <property type="match status" value="1"/>
</dbReference>
<comment type="subunit">
    <text evidence="4">Monomer.</text>
</comment>
<feature type="active site" description="Proton acceptor" evidence="9">
    <location>
        <position position="289"/>
    </location>
</feature>
<name>A0A1M5IS84_9FLAO</name>
<evidence type="ECO:0000256" key="2">
    <source>
        <dbReference type="ARBA" id="ARBA00005028"/>
    </source>
</evidence>
<evidence type="ECO:0000256" key="8">
    <source>
        <dbReference type="PIRNR" id="PIRNR005096"/>
    </source>
</evidence>
<dbReference type="EMBL" id="FQWF01000004">
    <property type="protein sequence ID" value="SHG31121.1"/>
    <property type="molecule type" value="Genomic_DNA"/>
</dbReference>
<dbReference type="InterPro" id="IPR047215">
    <property type="entry name" value="Galactose_mutarotase-like"/>
</dbReference>
<evidence type="ECO:0000256" key="1">
    <source>
        <dbReference type="ARBA" id="ARBA00001913"/>
    </source>
</evidence>
<evidence type="ECO:0000256" key="3">
    <source>
        <dbReference type="ARBA" id="ARBA00006206"/>
    </source>
</evidence>
<dbReference type="Gene3D" id="2.70.98.10">
    <property type="match status" value="1"/>
</dbReference>
<dbReference type="PIRSF" id="PIRSF005096">
    <property type="entry name" value="GALM"/>
    <property type="match status" value="1"/>
</dbReference>
<dbReference type="InterPro" id="IPR015443">
    <property type="entry name" value="Aldose_1-epimerase"/>
</dbReference>
<dbReference type="STRING" id="229205.SAMN05444372_104219"/>
<evidence type="ECO:0000256" key="10">
    <source>
        <dbReference type="PIRSR" id="PIRSR005096-2"/>
    </source>
</evidence>
<dbReference type="EC" id="5.1.3.3" evidence="8"/>
<dbReference type="InterPro" id="IPR008183">
    <property type="entry name" value="Aldose_1/G6P_1-epimerase"/>
</dbReference>
<dbReference type="GO" id="GO:0033499">
    <property type="term" value="P:galactose catabolic process via UDP-galactose, Leloir pathway"/>
    <property type="evidence" value="ECO:0007669"/>
    <property type="project" value="TreeGrafter"/>
</dbReference>
<dbReference type="GO" id="GO:0004034">
    <property type="term" value="F:aldose 1-epimerase activity"/>
    <property type="evidence" value="ECO:0007669"/>
    <property type="project" value="UniProtKB-EC"/>
</dbReference>
<dbReference type="GO" id="GO:0005737">
    <property type="term" value="C:cytoplasm"/>
    <property type="evidence" value="ECO:0007669"/>
    <property type="project" value="TreeGrafter"/>
</dbReference>
<dbReference type="InterPro" id="IPR011013">
    <property type="entry name" value="Gal_mutarotase_sf_dom"/>
</dbReference>
<evidence type="ECO:0000256" key="5">
    <source>
        <dbReference type="ARBA" id="ARBA00022837"/>
    </source>
</evidence>
<feature type="active site" description="Proton donor" evidence="9">
    <location>
        <position position="168"/>
    </location>
</feature>
<comment type="catalytic activity">
    <reaction evidence="8">
        <text>alpha-D-glucose = beta-D-glucose</text>
        <dbReference type="Rhea" id="RHEA:10264"/>
        <dbReference type="ChEBI" id="CHEBI:15903"/>
        <dbReference type="ChEBI" id="CHEBI:17925"/>
        <dbReference type="EC" id="5.1.3.3"/>
    </reaction>
</comment>
<dbReference type="PANTHER" id="PTHR10091:SF0">
    <property type="entry name" value="GALACTOSE MUTAROTASE"/>
    <property type="match status" value="1"/>
</dbReference>
<gene>
    <name evidence="12" type="ORF">SAMN05444372_104219</name>
</gene>
<sequence>MDLLKTVTIKNNAGMEVEIANFGATIMRLLVPNKQNTFTNVVVGLQQPQDYIKQPYINHPLYLGSTIGRFAGRISNGSFTIDDTRYKIENKDGVHLHGGVAGFDKKYWEFTEILTTKVVLKYVSSHLEEGYPGNLTVEAVFEITDENELKISYSATTDAATIVNITTHPYINLNGGGSILEHSLIINSDAHLDVDNKLLPTGKVNSSKDTQFDRQLMEIIGRNDFDGFDDTFILKNNDHAAKLISKDTGIELNVLSNQPAMVVFTPKTLAKLPFSGAYASKNYSAICFEPQNYPNAPNQSHFPNSILLPDQKYVNEIMFQFSVNM</sequence>
<keyword evidence="6 8" id="KW-0413">Isomerase</keyword>
<protein>
    <recommendedName>
        <fullName evidence="8">Aldose 1-epimerase</fullName>
        <ecNumber evidence="8">5.1.3.3</ecNumber>
    </recommendedName>
</protein>
<feature type="binding site" evidence="11">
    <location>
        <begin position="168"/>
        <end position="170"/>
    </location>
    <ligand>
        <name>beta-D-galactose</name>
        <dbReference type="ChEBI" id="CHEBI:27667"/>
    </ligand>
</feature>
<dbReference type="GO" id="GO:0006006">
    <property type="term" value="P:glucose metabolic process"/>
    <property type="evidence" value="ECO:0007669"/>
    <property type="project" value="TreeGrafter"/>
</dbReference>